<proteinExistence type="inferred from homology"/>
<dbReference type="Gene3D" id="1.10.10.2840">
    <property type="entry name" value="PucR C-terminal helix-turn-helix domain"/>
    <property type="match status" value="1"/>
</dbReference>
<feature type="domain" description="CdaR GGDEF-like" evidence="3">
    <location>
        <begin position="50"/>
        <end position="190"/>
    </location>
</feature>
<dbReference type="PANTHER" id="PTHR33744">
    <property type="entry name" value="CARBOHYDRATE DIACID REGULATOR"/>
    <property type="match status" value="1"/>
</dbReference>
<dbReference type="InterPro" id="IPR051448">
    <property type="entry name" value="CdaR-like_regulators"/>
</dbReference>
<comment type="similarity">
    <text evidence="1">Belongs to the CdaR family.</text>
</comment>
<dbReference type="InterPro" id="IPR042070">
    <property type="entry name" value="PucR_C-HTH_sf"/>
</dbReference>
<gene>
    <name evidence="4" type="ORF">LF923_0017505</name>
</gene>
<feature type="domain" description="PucR C-terminal helix-turn-helix" evidence="2">
    <location>
        <begin position="243"/>
        <end position="300"/>
    </location>
</feature>
<dbReference type="InterPro" id="IPR025736">
    <property type="entry name" value="PucR_C-HTH_dom"/>
</dbReference>
<evidence type="ECO:0000313" key="4">
    <source>
        <dbReference type="EMBL" id="XDL13945.1"/>
    </source>
</evidence>
<evidence type="ECO:0000259" key="3">
    <source>
        <dbReference type="Pfam" id="PF17853"/>
    </source>
</evidence>
<dbReference type="InterPro" id="IPR041522">
    <property type="entry name" value="CdaR_GGDEF"/>
</dbReference>
<organism evidence="4">
    <name type="scientific">Dickeya oryzae</name>
    <dbReference type="NCBI Taxonomy" id="1240404"/>
    <lineage>
        <taxon>Bacteria</taxon>
        <taxon>Pseudomonadati</taxon>
        <taxon>Pseudomonadota</taxon>
        <taxon>Gammaproteobacteria</taxon>
        <taxon>Enterobacterales</taxon>
        <taxon>Pectobacteriaceae</taxon>
        <taxon>Dickeya</taxon>
    </lineage>
</organism>
<protein>
    <submittedName>
        <fullName evidence="4">Helix-turn-helix domain-containing protein</fullName>
    </submittedName>
</protein>
<evidence type="ECO:0000256" key="1">
    <source>
        <dbReference type="ARBA" id="ARBA00006754"/>
    </source>
</evidence>
<dbReference type="Pfam" id="PF17853">
    <property type="entry name" value="GGDEF_2"/>
    <property type="match status" value="1"/>
</dbReference>
<dbReference type="EMBL" id="CP162411">
    <property type="protein sequence ID" value="XDL13945.1"/>
    <property type="molecule type" value="Genomic_DNA"/>
</dbReference>
<reference evidence="4" key="1">
    <citation type="submission" date="2024-07" db="EMBL/GenBank/DDBJ databases">
        <authorList>
            <person name="Pedron J."/>
        </authorList>
    </citation>
    <scope>NUCLEOTIDE SEQUENCE</scope>
    <source>
        <strain evidence="4">A642-S2-A17</strain>
    </source>
</reference>
<accession>A0AB39IDZ4</accession>
<dbReference type="PANTHER" id="PTHR33744:SF1">
    <property type="entry name" value="DNA-BINDING TRANSCRIPTIONAL ACTIVATOR ADER"/>
    <property type="match status" value="1"/>
</dbReference>
<name>A0AB39IDZ4_9GAMM</name>
<dbReference type="RefSeq" id="WP_226101830.1">
    <property type="nucleotide sequence ID" value="NZ_CP162411.1"/>
</dbReference>
<evidence type="ECO:0000259" key="2">
    <source>
        <dbReference type="Pfam" id="PF13556"/>
    </source>
</evidence>
<sequence>MSASHQRSLSYRDSVYDHTEAHHTEEQWDRWRSDFLLTLLTADALDLALIHQRADRLQWPLDVPHRVVAWRIGNEASLFASADYRDPEAQLQHSRLLLQQRLQASLLASPPPSASRSPPPVVTLGSLFLMVLPTDSPLLQPLGHQRLVALRQSIHADIAPLTLYVGLSSPVSSAAQYRQGLSEAQQALDAVASLQPEKGLCDYTALGILQLLGAVSDPTLLTRFMHNVLGNLVEHNRKSPYLLIETLDAVLQENSNLIKAAERLAIHRNTLHQRLQRIEQLSGGTLNDPLFRLSAAVALMIGRLSGFPTSASIVSPFNAPSQE</sequence>
<dbReference type="Pfam" id="PF13556">
    <property type="entry name" value="HTH_30"/>
    <property type="match status" value="1"/>
</dbReference>
<dbReference type="AlphaFoldDB" id="A0AB39IDZ4"/>